<dbReference type="PANTHER" id="PTHR34975:SF2">
    <property type="entry name" value="SPORE GERMINATION PROTEIN A2"/>
    <property type="match status" value="1"/>
</dbReference>
<evidence type="ECO:0000256" key="8">
    <source>
        <dbReference type="SAM" id="Phobius"/>
    </source>
</evidence>
<dbReference type="eggNOG" id="COG1457">
    <property type="taxonomic scope" value="Bacteria"/>
</dbReference>
<dbReference type="Pfam" id="PF03845">
    <property type="entry name" value="Spore_permease"/>
    <property type="match status" value="1"/>
</dbReference>
<organism evidence="9 10">
    <name type="scientific">Ethanoligenens harbinense (strain DSM 18485 / JCM 12961 / CGMCC 1.5033 / YUAN-3)</name>
    <dbReference type="NCBI Taxonomy" id="663278"/>
    <lineage>
        <taxon>Bacteria</taxon>
        <taxon>Bacillati</taxon>
        <taxon>Bacillota</taxon>
        <taxon>Clostridia</taxon>
        <taxon>Eubacteriales</taxon>
        <taxon>Oscillospiraceae</taxon>
        <taxon>Ethanoligenens</taxon>
    </lineage>
</organism>
<keyword evidence="5 8" id="KW-0812">Transmembrane</keyword>
<evidence type="ECO:0000256" key="4">
    <source>
        <dbReference type="ARBA" id="ARBA00022544"/>
    </source>
</evidence>
<feature type="transmembrane region" description="Helical" evidence="8">
    <location>
        <begin position="214"/>
        <end position="242"/>
    </location>
</feature>
<dbReference type="PANTHER" id="PTHR34975">
    <property type="entry name" value="SPORE GERMINATION PROTEIN A2"/>
    <property type="match status" value="1"/>
</dbReference>
<dbReference type="InterPro" id="IPR004761">
    <property type="entry name" value="Spore_GerAB"/>
</dbReference>
<comment type="similarity">
    <text evidence="2">Belongs to the amino acid-polyamine-organocation (APC) superfamily. Spore germination protein (SGP) (TC 2.A.3.9) family.</text>
</comment>
<evidence type="ECO:0000256" key="2">
    <source>
        <dbReference type="ARBA" id="ARBA00007998"/>
    </source>
</evidence>
<dbReference type="HOGENOM" id="CLU_047547_1_1_9"/>
<keyword evidence="6 8" id="KW-1133">Transmembrane helix</keyword>
<feature type="transmembrane region" description="Helical" evidence="8">
    <location>
        <begin position="65"/>
        <end position="88"/>
    </location>
</feature>
<evidence type="ECO:0000256" key="6">
    <source>
        <dbReference type="ARBA" id="ARBA00022989"/>
    </source>
</evidence>
<reference evidence="9 10" key="1">
    <citation type="submission" date="2010-12" db="EMBL/GenBank/DDBJ databases">
        <title>Complete sequence of Ethanoligenens harbinense YUAN-3.</title>
        <authorList>
            <person name="Lucas S."/>
            <person name="Copeland A."/>
            <person name="Lapidus A."/>
            <person name="Cheng J.-F."/>
            <person name="Bruce D."/>
            <person name="Goodwin L."/>
            <person name="Pitluck S."/>
            <person name="Chertkov O."/>
            <person name="Misra M."/>
            <person name="Detter J.C."/>
            <person name="Han C."/>
            <person name="Tapia R."/>
            <person name="Land M."/>
            <person name="Hauser L."/>
            <person name="Jeffries C."/>
            <person name="Kyrpides N."/>
            <person name="Ivanova N."/>
            <person name="Mikhailova N."/>
            <person name="Wang A."/>
            <person name="Mouttaki H."/>
            <person name="He Z."/>
            <person name="Zhou J."/>
            <person name="Hemme C.L."/>
            <person name="Woyke T."/>
        </authorList>
    </citation>
    <scope>NUCLEOTIDE SEQUENCE [LARGE SCALE GENOMIC DNA]</scope>
    <source>
        <strain evidence="10">DSM 18485 / JCM 12961 / CGMCC 1.5033 / YUAN-3</strain>
    </source>
</reference>
<feature type="transmembrane region" description="Helical" evidence="8">
    <location>
        <begin position="182"/>
        <end position="202"/>
    </location>
</feature>
<feature type="transmembrane region" description="Helical" evidence="8">
    <location>
        <begin position="139"/>
        <end position="162"/>
    </location>
</feature>
<dbReference type="AlphaFoldDB" id="E6U711"/>
<feature type="transmembrane region" description="Helical" evidence="8">
    <location>
        <begin position="332"/>
        <end position="352"/>
    </location>
</feature>
<keyword evidence="7 8" id="KW-0472">Membrane</keyword>
<dbReference type="RefSeq" id="WP_013486424.1">
    <property type="nucleotide sequence ID" value="NC_014828.1"/>
</dbReference>
<evidence type="ECO:0000256" key="1">
    <source>
        <dbReference type="ARBA" id="ARBA00004141"/>
    </source>
</evidence>
<protein>
    <submittedName>
        <fullName evidence="9">Spore germination protein</fullName>
    </submittedName>
</protein>
<feature type="transmembrane region" description="Helical" evidence="8">
    <location>
        <begin position="108"/>
        <end position="127"/>
    </location>
</feature>
<evidence type="ECO:0000256" key="5">
    <source>
        <dbReference type="ARBA" id="ARBA00022692"/>
    </source>
</evidence>
<dbReference type="GO" id="GO:0016020">
    <property type="term" value="C:membrane"/>
    <property type="evidence" value="ECO:0007669"/>
    <property type="project" value="UniProtKB-SubCell"/>
</dbReference>
<evidence type="ECO:0000256" key="7">
    <source>
        <dbReference type="ARBA" id="ARBA00023136"/>
    </source>
</evidence>
<evidence type="ECO:0000313" key="10">
    <source>
        <dbReference type="Proteomes" id="UP000001551"/>
    </source>
</evidence>
<feature type="transmembrane region" description="Helical" evidence="8">
    <location>
        <begin position="7"/>
        <end position="26"/>
    </location>
</feature>
<evidence type="ECO:0000256" key="3">
    <source>
        <dbReference type="ARBA" id="ARBA00022448"/>
    </source>
</evidence>
<feature type="transmembrane region" description="Helical" evidence="8">
    <location>
        <begin position="300"/>
        <end position="320"/>
    </location>
</feature>
<dbReference type="Proteomes" id="UP000001551">
    <property type="component" value="Chromosome"/>
</dbReference>
<feature type="transmembrane region" description="Helical" evidence="8">
    <location>
        <begin position="32"/>
        <end position="53"/>
    </location>
</feature>
<dbReference type="STRING" id="663278.Ethha_2588"/>
<accession>E6U711</accession>
<sequence>MITKHQLFSMMILFEIGSTTLFVLGIGAKQDAWIVILLATLAGLLLLCIYFLLQKRHPGKGIGEMLLDICGPIIGFPLVVLYAGYFTYCTSINLRDFCELVSITQLEYTPLPVIMVIIILPIFYLLYCGVSSLAKLSEILFTIFIISVATIYILVIVSGIFHPGFLLPVLSNGFFSLFNMDLVKTIEFPYGEIVAFLALWKFTESPSQYRRSSVKAILCTGAFLVITDIFILCTLGADYAAISTIPLFKVIRLINIKNIITNLNAVGVVLIFIGGFFKICIFFFAAVLTLEPILKISRKIIILIVGAVVCTNTLSIPGFLQHVWASNYVRTPYVHGLFQIAIPPVLLLASLAKSPEKKKREQHSTDVFPS</sequence>
<name>E6U711_ETHHY</name>
<keyword evidence="10" id="KW-1185">Reference proteome</keyword>
<comment type="subcellular location">
    <subcellularLocation>
        <location evidence="1">Membrane</location>
        <topology evidence="1">Multi-pass membrane protein</topology>
    </subcellularLocation>
</comment>
<dbReference type="GO" id="GO:0009847">
    <property type="term" value="P:spore germination"/>
    <property type="evidence" value="ECO:0007669"/>
    <property type="project" value="InterPro"/>
</dbReference>
<dbReference type="EMBL" id="CP002400">
    <property type="protein sequence ID" value="ADU28081.1"/>
    <property type="molecule type" value="Genomic_DNA"/>
</dbReference>
<dbReference type="NCBIfam" id="TIGR00912">
    <property type="entry name" value="2A0309"/>
    <property type="match status" value="1"/>
</dbReference>
<feature type="transmembrane region" description="Helical" evidence="8">
    <location>
        <begin position="262"/>
        <end position="288"/>
    </location>
</feature>
<evidence type="ECO:0000313" key="9">
    <source>
        <dbReference type="EMBL" id="ADU28081.1"/>
    </source>
</evidence>
<keyword evidence="3" id="KW-0813">Transport</keyword>
<gene>
    <name evidence="9" type="ordered locus">Ethha_2588</name>
</gene>
<keyword evidence="4" id="KW-0309">Germination</keyword>
<proteinExistence type="inferred from homology"/>
<dbReference type="KEGG" id="eha:Ethha_2588"/>